<name>A0AAE3DIM3_9FIRM</name>
<keyword evidence="7" id="KW-1185">Reference proteome</keyword>
<dbReference type="EMBL" id="JAJEPU010000001">
    <property type="protein sequence ID" value="MCC2163307.1"/>
    <property type="molecule type" value="Genomic_DNA"/>
</dbReference>
<keyword evidence="4" id="KW-0804">Transcription</keyword>
<keyword evidence="2" id="KW-0805">Transcription regulation</keyword>
<evidence type="ECO:0000313" key="6">
    <source>
        <dbReference type="EMBL" id="MCC2163307.1"/>
    </source>
</evidence>
<evidence type="ECO:0000256" key="2">
    <source>
        <dbReference type="ARBA" id="ARBA00023015"/>
    </source>
</evidence>
<sequence>MDSRLFHYVVAVEECGTISSAARTLFLSQPALTKQIGKLESELGFQIFDRSKNPLGITEQGEIFLDFAGRYLELEKEFQQKLDAVSGEKHQDLIVMTTSRGGMYAGVRTSAFLDAHPEIHVEYHNTDARSCEEMLESEERELAVYTDPVQSDRIEYLPLEEDPLLLVIPKDSPALEGVEIGENSYQNPLEIDVKCLRRPNNRFVLSTSTHSLFFAEQEMFRRCRIHMGNALHVDHVDTRYAIACGGGGIVMVPLQTVKSLYTNNQVVYATIKGESFYRYVVIAKKRGRKLSTGAELFWKFMVGQRFAP</sequence>
<feature type="domain" description="HTH lysR-type" evidence="5">
    <location>
        <begin position="1"/>
        <end position="58"/>
    </location>
</feature>
<dbReference type="PANTHER" id="PTHR30126">
    <property type="entry name" value="HTH-TYPE TRANSCRIPTIONAL REGULATOR"/>
    <property type="match status" value="1"/>
</dbReference>
<evidence type="ECO:0000256" key="3">
    <source>
        <dbReference type="ARBA" id="ARBA00023125"/>
    </source>
</evidence>
<organism evidence="6 7">
    <name type="scientific">Brotaphodocola catenula</name>
    <dbReference type="NCBI Taxonomy" id="2885361"/>
    <lineage>
        <taxon>Bacteria</taxon>
        <taxon>Bacillati</taxon>
        <taxon>Bacillota</taxon>
        <taxon>Clostridia</taxon>
        <taxon>Lachnospirales</taxon>
        <taxon>Lachnospiraceae</taxon>
        <taxon>Brotaphodocola</taxon>
    </lineage>
</organism>
<accession>A0AAE3DIM3</accession>
<gene>
    <name evidence="6" type="ORF">LKD32_00130</name>
</gene>
<comment type="caution">
    <text evidence="6">The sequence shown here is derived from an EMBL/GenBank/DDBJ whole genome shotgun (WGS) entry which is preliminary data.</text>
</comment>
<dbReference type="GO" id="GO:0003700">
    <property type="term" value="F:DNA-binding transcription factor activity"/>
    <property type="evidence" value="ECO:0007669"/>
    <property type="project" value="InterPro"/>
</dbReference>
<dbReference type="Gene3D" id="3.40.190.290">
    <property type="match status" value="1"/>
</dbReference>
<dbReference type="Proteomes" id="UP001198962">
    <property type="component" value="Unassembled WGS sequence"/>
</dbReference>
<dbReference type="GO" id="GO:0003677">
    <property type="term" value="F:DNA binding"/>
    <property type="evidence" value="ECO:0007669"/>
    <property type="project" value="UniProtKB-KW"/>
</dbReference>
<dbReference type="PRINTS" id="PR00039">
    <property type="entry name" value="HTHLYSR"/>
</dbReference>
<dbReference type="RefSeq" id="WP_308450239.1">
    <property type="nucleotide sequence ID" value="NZ_JAJEPU010000001.1"/>
</dbReference>
<dbReference type="SUPFAM" id="SSF53850">
    <property type="entry name" value="Periplasmic binding protein-like II"/>
    <property type="match status" value="1"/>
</dbReference>
<dbReference type="Pfam" id="PF00126">
    <property type="entry name" value="HTH_1"/>
    <property type="match status" value="1"/>
</dbReference>
<dbReference type="AlphaFoldDB" id="A0AAE3DIM3"/>
<comment type="similarity">
    <text evidence="1">Belongs to the LysR transcriptional regulatory family.</text>
</comment>
<dbReference type="PROSITE" id="PS50931">
    <property type="entry name" value="HTH_LYSR"/>
    <property type="match status" value="1"/>
</dbReference>
<dbReference type="CDD" id="cd05466">
    <property type="entry name" value="PBP2_LTTR_substrate"/>
    <property type="match status" value="1"/>
</dbReference>
<dbReference type="InterPro" id="IPR036390">
    <property type="entry name" value="WH_DNA-bd_sf"/>
</dbReference>
<dbReference type="SUPFAM" id="SSF46785">
    <property type="entry name" value="Winged helix' DNA-binding domain"/>
    <property type="match status" value="1"/>
</dbReference>
<evidence type="ECO:0000313" key="7">
    <source>
        <dbReference type="Proteomes" id="UP001198962"/>
    </source>
</evidence>
<keyword evidence="3" id="KW-0238">DNA-binding</keyword>
<evidence type="ECO:0000256" key="1">
    <source>
        <dbReference type="ARBA" id="ARBA00009437"/>
    </source>
</evidence>
<evidence type="ECO:0000259" key="5">
    <source>
        <dbReference type="PROSITE" id="PS50931"/>
    </source>
</evidence>
<dbReference type="PANTHER" id="PTHR30126:SF96">
    <property type="entry name" value="TRANSCRIPTIONAL REGULATORY PROTEIN, LYSR FAMILY"/>
    <property type="match status" value="1"/>
</dbReference>
<proteinExistence type="inferred from homology"/>
<dbReference type="Gene3D" id="1.10.10.10">
    <property type="entry name" value="Winged helix-like DNA-binding domain superfamily/Winged helix DNA-binding domain"/>
    <property type="match status" value="1"/>
</dbReference>
<dbReference type="Pfam" id="PF03466">
    <property type="entry name" value="LysR_substrate"/>
    <property type="match status" value="2"/>
</dbReference>
<dbReference type="InterPro" id="IPR036388">
    <property type="entry name" value="WH-like_DNA-bd_sf"/>
</dbReference>
<evidence type="ECO:0000256" key="4">
    <source>
        <dbReference type="ARBA" id="ARBA00023163"/>
    </source>
</evidence>
<dbReference type="InterPro" id="IPR000847">
    <property type="entry name" value="LysR_HTH_N"/>
</dbReference>
<reference evidence="6" key="1">
    <citation type="submission" date="2021-10" db="EMBL/GenBank/DDBJ databases">
        <title>Anaerobic single-cell dispensing facilitates the cultivation of human gut bacteria.</title>
        <authorList>
            <person name="Afrizal A."/>
        </authorList>
    </citation>
    <scope>NUCLEOTIDE SEQUENCE</scope>
    <source>
        <strain evidence="6">CLA-AA-H274</strain>
    </source>
</reference>
<protein>
    <submittedName>
        <fullName evidence="6">LysR family transcriptional regulator</fullName>
    </submittedName>
</protein>
<dbReference type="InterPro" id="IPR005119">
    <property type="entry name" value="LysR_subst-bd"/>
</dbReference>